<evidence type="ECO:0000259" key="1">
    <source>
        <dbReference type="Pfam" id="PF08241"/>
    </source>
</evidence>
<protein>
    <recommendedName>
        <fullName evidence="1">Methyltransferase type 11 domain-containing protein</fullName>
    </recommendedName>
</protein>
<organism evidence="2">
    <name type="scientific">uncultured Thermomicrobiales bacterium</name>
    <dbReference type="NCBI Taxonomy" id="1645740"/>
    <lineage>
        <taxon>Bacteria</taxon>
        <taxon>Pseudomonadati</taxon>
        <taxon>Thermomicrobiota</taxon>
        <taxon>Thermomicrobia</taxon>
        <taxon>Thermomicrobiales</taxon>
        <taxon>environmental samples</taxon>
    </lineage>
</organism>
<dbReference type="SUPFAM" id="SSF53335">
    <property type="entry name" value="S-adenosyl-L-methionine-dependent methyltransferases"/>
    <property type="match status" value="1"/>
</dbReference>
<dbReference type="Pfam" id="PF08241">
    <property type="entry name" value="Methyltransf_11"/>
    <property type="match status" value="1"/>
</dbReference>
<sequence>MERFGRVIPFYGATDRDTFEVERRTMDRDGIVLAALDDLLPGGLVLDTGAGDGFTAERLSRPDRRVVPLEPAAGMIDRRRILPWVRGAAQALPFRDASFDAAFATWAYFFPDIGYGDPGLAEWSRVVRSGGSLIVADNAGDDAFSALDDEPVETDRTRAWWTARGFREEIVETTFRFDSLEEAQRLLGLYFGDRGRAWDSPTIQYRVSLFIGVASRGS</sequence>
<dbReference type="InterPro" id="IPR029063">
    <property type="entry name" value="SAM-dependent_MTases_sf"/>
</dbReference>
<dbReference type="EMBL" id="CADCWH010000047">
    <property type="protein sequence ID" value="CAA9543311.1"/>
    <property type="molecule type" value="Genomic_DNA"/>
</dbReference>
<dbReference type="AlphaFoldDB" id="A0A6J4U9I0"/>
<evidence type="ECO:0000313" key="2">
    <source>
        <dbReference type="EMBL" id="CAA9543311.1"/>
    </source>
</evidence>
<dbReference type="InterPro" id="IPR013216">
    <property type="entry name" value="Methyltransf_11"/>
</dbReference>
<accession>A0A6J4U9I0</accession>
<dbReference type="Gene3D" id="3.40.50.150">
    <property type="entry name" value="Vaccinia Virus protein VP39"/>
    <property type="match status" value="1"/>
</dbReference>
<dbReference type="PANTHER" id="PTHR42912">
    <property type="entry name" value="METHYLTRANSFERASE"/>
    <property type="match status" value="1"/>
</dbReference>
<reference evidence="2" key="1">
    <citation type="submission" date="2020-02" db="EMBL/GenBank/DDBJ databases">
        <authorList>
            <person name="Meier V. D."/>
        </authorList>
    </citation>
    <scope>NUCLEOTIDE SEQUENCE</scope>
    <source>
        <strain evidence="2">AVDCRST_MAG70</strain>
    </source>
</reference>
<dbReference type="CDD" id="cd02440">
    <property type="entry name" value="AdoMet_MTases"/>
    <property type="match status" value="1"/>
</dbReference>
<name>A0A6J4U9I0_9BACT</name>
<dbReference type="InterPro" id="IPR050508">
    <property type="entry name" value="Methyltransf_Superfamily"/>
</dbReference>
<proteinExistence type="predicted"/>
<feature type="domain" description="Methyltransferase type 11" evidence="1">
    <location>
        <begin position="46"/>
        <end position="135"/>
    </location>
</feature>
<dbReference type="GO" id="GO:0008757">
    <property type="term" value="F:S-adenosylmethionine-dependent methyltransferase activity"/>
    <property type="evidence" value="ECO:0007669"/>
    <property type="project" value="InterPro"/>
</dbReference>
<dbReference type="PANTHER" id="PTHR42912:SF95">
    <property type="entry name" value="METHYLTRANSFERASE TYPE 11 DOMAIN-CONTAINING PROTEIN"/>
    <property type="match status" value="1"/>
</dbReference>
<gene>
    <name evidence="2" type="ORF">AVDCRST_MAG70-297</name>
</gene>